<dbReference type="GeneID" id="300117539"/>
<name>A0A385DGW2_9ACTN</name>
<dbReference type="EMBL" id="CP031742">
    <property type="protein sequence ID" value="AXQ57665.1"/>
    <property type="molecule type" value="Genomic_DNA"/>
</dbReference>
<reference evidence="3 4" key="1">
    <citation type="submission" date="2018-08" db="EMBL/GenBank/DDBJ databases">
        <authorList>
            <person name="Ferrada E.E."/>
            <person name="Latorre B.A."/>
        </authorList>
    </citation>
    <scope>NUCLEOTIDE SEQUENCE [LARGE SCALE GENOMIC DNA]</scope>
    <source>
        <strain evidence="3 4">VK-A60T</strain>
    </source>
</reference>
<feature type="region of interest" description="Disordered" evidence="1">
    <location>
        <begin position="86"/>
        <end position="161"/>
    </location>
</feature>
<evidence type="ECO:0000256" key="2">
    <source>
        <dbReference type="SAM" id="Phobius"/>
    </source>
</evidence>
<dbReference type="AlphaFoldDB" id="A0A385DGW2"/>
<protein>
    <submittedName>
        <fullName evidence="3">Uncharacterized protein</fullName>
    </submittedName>
</protein>
<keyword evidence="2" id="KW-1133">Transmembrane helix</keyword>
<gene>
    <name evidence="3" type="ORF">D0C37_25765</name>
</gene>
<sequence>MGWTVLYIAFGVVALWLLGEVLLQYKARLRWRLLAFAGFSCVVLGVLTSLVVVIGLGAIAFAVGQTFVTLSFRRGFSTGWAVGGRPGASRRRRMGGATQQDPTLEVSGLQEETPDLPEAPAAPEAPPVYAAVEPMPDDTGQYGVYDDGPGKPATDPAGYETPYAAQESGYAPQDPYAAAQSGYDYDYASQGYGYDAGQGQGQYTGHADPYAATGGYDQTTQSGYGDWDGQQGQDAYGYPQETYNQTGYTDTPPGGVWVPQQRDGESGYDAGYGTYDASGLPPQQQPDGTYVPQQGYEQGQGQGQGYGGQSQEQPPAQGQGTPDHGGQQYRY</sequence>
<evidence type="ECO:0000313" key="4">
    <source>
        <dbReference type="Proteomes" id="UP000259636"/>
    </source>
</evidence>
<proteinExistence type="predicted"/>
<feature type="compositionally biased region" description="Low complexity" evidence="1">
    <location>
        <begin position="118"/>
        <end position="134"/>
    </location>
</feature>
<feature type="transmembrane region" description="Helical" evidence="2">
    <location>
        <begin position="6"/>
        <end position="23"/>
    </location>
</feature>
<dbReference type="KEGG" id="sky:D0C37_25765"/>
<organism evidence="3 4">
    <name type="scientific">Streptomyces koyangensis</name>
    <dbReference type="NCBI Taxonomy" id="188770"/>
    <lineage>
        <taxon>Bacteria</taxon>
        <taxon>Bacillati</taxon>
        <taxon>Actinomycetota</taxon>
        <taxon>Actinomycetes</taxon>
        <taxon>Kitasatosporales</taxon>
        <taxon>Streptomycetaceae</taxon>
        <taxon>Streptomyces</taxon>
        <taxon>Streptomyces aurantiacus group</taxon>
    </lineage>
</organism>
<feature type="compositionally biased region" description="Gly residues" evidence="1">
    <location>
        <begin position="298"/>
        <end position="308"/>
    </location>
</feature>
<dbReference type="Proteomes" id="UP000259636">
    <property type="component" value="Chromosome"/>
</dbReference>
<keyword evidence="2" id="KW-0472">Membrane</keyword>
<dbReference type="RefSeq" id="WP_117350383.1">
    <property type="nucleotide sequence ID" value="NZ_CP031742.1"/>
</dbReference>
<evidence type="ECO:0000313" key="3">
    <source>
        <dbReference type="EMBL" id="AXQ57665.1"/>
    </source>
</evidence>
<feature type="transmembrane region" description="Helical" evidence="2">
    <location>
        <begin position="35"/>
        <end position="63"/>
    </location>
</feature>
<accession>A0A385DGW2</accession>
<feature type="region of interest" description="Disordered" evidence="1">
    <location>
        <begin position="188"/>
        <end position="331"/>
    </location>
</feature>
<keyword evidence="2" id="KW-0812">Transmembrane</keyword>
<feature type="compositionally biased region" description="Low complexity" evidence="1">
    <location>
        <begin position="221"/>
        <end position="240"/>
    </location>
</feature>
<evidence type="ECO:0000256" key="1">
    <source>
        <dbReference type="SAM" id="MobiDB-lite"/>
    </source>
</evidence>